<gene>
    <name evidence="2" type="ORF">OIDMADRAFT_29597</name>
</gene>
<organism evidence="2 3">
    <name type="scientific">Oidiodendron maius (strain Zn)</name>
    <dbReference type="NCBI Taxonomy" id="913774"/>
    <lineage>
        <taxon>Eukaryota</taxon>
        <taxon>Fungi</taxon>
        <taxon>Dikarya</taxon>
        <taxon>Ascomycota</taxon>
        <taxon>Pezizomycotina</taxon>
        <taxon>Leotiomycetes</taxon>
        <taxon>Leotiomycetes incertae sedis</taxon>
        <taxon>Myxotrichaceae</taxon>
        <taxon>Oidiodendron</taxon>
    </lineage>
</organism>
<evidence type="ECO:0000313" key="3">
    <source>
        <dbReference type="Proteomes" id="UP000054321"/>
    </source>
</evidence>
<proteinExistence type="predicted"/>
<sequence>MRFYNGVAEVRKFQDFMRRKTPACQHSQKPLRIFPPFALFRNGLEGRWNGVLCRRQARGRVEGVARAGRRKDGQLGDELTGTGVGRRGAKTGAWVKRGGEEAEEEEEEEDDEEAERGSVKGEGILPVVFDLWRRIYNGEIDTRGEYIPYHTSTKD</sequence>
<evidence type="ECO:0000313" key="2">
    <source>
        <dbReference type="EMBL" id="KIN00497.1"/>
    </source>
</evidence>
<dbReference type="InParanoid" id="A0A0C3HDX1"/>
<dbReference type="Proteomes" id="UP000054321">
    <property type="component" value="Unassembled WGS sequence"/>
</dbReference>
<reference evidence="3" key="2">
    <citation type="submission" date="2015-01" db="EMBL/GenBank/DDBJ databases">
        <title>Evolutionary Origins and Diversification of the Mycorrhizal Mutualists.</title>
        <authorList>
            <consortium name="DOE Joint Genome Institute"/>
            <consortium name="Mycorrhizal Genomics Consortium"/>
            <person name="Kohler A."/>
            <person name="Kuo A."/>
            <person name="Nagy L.G."/>
            <person name="Floudas D."/>
            <person name="Copeland A."/>
            <person name="Barry K.W."/>
            <person name="Cichocki N."/>
            <person name="Veneault-Fourrey C."/>
            <person name="LaButti K."/>
            <person name="Lindquist E.A."/>
            <person name="Lipzen A."/>
            <person name="Lundell T."/>
            <person name="Morin E."/>
            <person name="Murat C."/>
            <person name="Riley R."/>
            <person name="Ohm R."/>
            <person name="Sun H."/>
            <person name="Tunlid A."/>
            <person name="Henrissat B."/>
            <person name="Grigoriev I.V."/>
            <person name="Hibbett D.S."/>
            <person name="Martin F."/>
        </authorList>
    </citation>
    <scope>NUCLEOTIDE SEQUENCE [LARGE SCALE GENOMIC DNA]</scope>
    <source>
        <strain evidence="3">Zn</strain>
    </source>
</reference>
<dbReference type="HOGENOM" id="CLU_1696039_0_0_1"/>
<protein>
    <submittedName>
        <fullName evidence="2">Uncharacterized protein</fullName>
    </submittedName>
</protein>
<dbReference type="EMBL" id="KN832877">
    <property type="protein sequence ID" value="KIN00497.1"/>
    <property type="molecule type" value="Genomic_DNA"/>
</dbReference>
<name>A0A0C3HDX1_OIDMZ</name>
<feature type="region of interest" description="Disordered" evidence="1">
    <location>
        <begin position="64"/>
        <end position="119"/>
    </location>
</feature>
<keyword evidence="3" id="KW-1185">Reference proteome</keyword>
<evidence type="ECO:0000256" key="1">
    <source>
        <dbReference type="SAM" id="MobiDB-lite"/>
    </source>
</evidence>
<feature type="compositionally biased region" description="Acidic residues" evidence="1">
    <location>
        <begin position="101"/>
        <end position="114"/>
    </location>
</feature>
<reference evidence="2 3" key="1">
    <citation type="submission" date="2014-04" db="EMBL/GenBank/DDBJ databases">
        <authorList>
            <consortium name="DOE Joint Genome Institute"/>
            <person name="Kuo A."/>
            <person name="Martino E."/>
            <person name="Perotto S."/>
            <person name="Kohler A."/>
            <person name="Nagy L.G."/>
            <person name="Floudas D."/>
            <person name="Copeland A."/>
            <person name="Barry K.W."/>
            <person name="Cichocki N."/>
            <person name="Veneault-Fourrey C."/>
            <person name="LaButti K."/>
            <person name="Lindquist E.A."/>
            <person name="Lipzen A."/>
            <person name="Lundell T."/>
            <person name="Morin E."/>
            <person name="Murat C."/>
            <person name="Sun H."/>
            <person name="Tunlid A."/>
            <person name="Henrissat B."/>
            <person name="Grigoriev I.V."/>
            <person name="Hibbett D.S."/>
            <person name="Martin F."/>
            <person name="Nordberg H.P."/>
            <person name="Cantor M.N."/>
            <person name="Hua S.X."/>
        </authorList>
    </citation>
    <scope>NUCLEOTIDE SEQUENCE [LARGE SCALE GENOMIC DNA]</scope>
    <source>
        <strain evidence="2 3">Zn</strain>
    </source>
</reference>
<dbReference type="AlphaFoldDB" id="A0A0C3HDX1"/>
<accession>A0A0C3HDX1</accession>